<proteinExistence type="predicted"/>
<organism evidence="2 3">
    <name type="scientific">Cyclotella atomus</name>
    <dbReference type="NCBI Taxonomy" id="382360"/>
    <lineage>
        <taxon>Eukaryota</taxon>
        <taxon>Sar</taxon>
        <taxon>Stramenopiles</taxon>
        <taxon>Ochrophyta</taxon>
        <taxon>Bacillariophyta</taxon>
        <taxon>Coscinodiscophyceae</taxon>
        <taxon>Thalassiosirophycidae</taxon>
        <taxon>Stephanodiscales</taxon>
        <taxon>Stephanodiscaceae</taxon>
        <taxon>Cyclotella</taxon>
    </lineage>
</organism>
<feature type="compositionally biased region" description="Basic and acidic residues" evidence="1">
    <location>
        <begin position="11"/>
        <end position="24"/>
    </location>
</feature>
<evidence type="ECO:0000313" key="2">
    <source>
        <dbReference type="EMBL" id="KAL3781804.1"/>
    </source>
</evidence>
<dbReference type="EMBL" id="JALLPJ020000830">
    <property type="protein sequence ID" value="KAL3781804.1"/>
    <property type="molecule type" value="Genomic_DNA"/>
</dbReference>
<sequence length="182" mass="21101">MDHPPPWCSQETRRQQAAEHEATKARKKTKEKKAPVNTKASRSRKLQKALTAVGLVRRSDSRLCDAYVDGTTDKSAEEVATIMCRMKYIYEGCCPQFNRKWEELEQHVEYVVEELAKRELKFHYAENFGGRNDYEGYYTGITWDACFEVSDSSAYSLGEMRTQLVNGWTEFPSTWPWLHDGV</sequence>
<evidence type="ECO:0000313" key="3">
    <source>
        <dbReference type="Proteomes" id="UP001530400"/>
    </source>
</evidence>
<dbReference type="Proteomes" id="UP001530400">
    <property type="component" value="Unassembled WGS sequence"/>
</dbReference>
<accession>A0ABD3P244</accession>
<protein>
    <submittedName>
        <fullName evidence="2">Uncharacterized protein</fullName>
    </submittedName>
</protein>
<comment type="caution">
    <text evidence="2">The sequence shown here is derived from an EMBL/GenBank/DDBJ whole genome shotgun (WGS) entry which is preliminary data.</text>
</comment>
<keyword evidence="3" id="KW-1185">Reference proteome</keyword>
<reference evidence="2 3" key="1">
    <citation type="submission" date="2024-10" db="EMBL/GenBank/DDBJ databases">
        <title>Updated reference genomes for cyclostephanoid diatoms.</title>
        <authorList>
            <person name="Roberts W.R."/>
            <person name="Alverson A.J."/>
        </authorList>
    </citation>
    <scope>NUCLEOTIDE SEQUENCE [LARGE SCALE GENOMIC DNA]</scope>
    <source>
        <strain evidence="2 3">AJA010-31</strain>
    </source>
</reference>
<dbReference type="AlphaFoldDB" id="A0ABD3P244"/>
<feature type="region of interest" description="Disordered" evidence="1">
    <location>
        <begin position="1"/>
        <end position="45"/>
    </location>
</feature>
<evidence type="ECO:0000256" key="1">
    <source>
        <dbReference type="SAM" id="MobiDB-lite"/>
    </source>
</evidence>
<name>A0ABD3P244_9STRA</name>
<gene>
    <name evidence="2" type="ORF">ACHAWO_000871</name>
</gene>